<evidence type="ECO:0000259" key="1">
    <source>
        <dbReference type="Pfam" id="PF22725"/>
    </source>
</evidence>
<sequence length="87" mass="9638">MLRELRHMIDRGAVGKVQQVQIEMPQEGFIKQLESGGVAAPQGWRLQDEKISTVSLDLGAHLHAIISFLTGEEPIELVSLNNSYGRV</sequence>
<dbReference type="AlphaFoldDB" id="A0AA90NMY3"/>
<organism evidence="2 3">
    <name type="scientific">Candidatus Endonucleibacter bathymodioli</name>
    <dbReference type="NCBI Taxonomy" id="539814"/>
    <lineage>
        <taxon>Bacteria</taxon>
        <taxon>Pseudomonadati</taxon>
        <taxon>Pseudomonadota</taxon>
        <taxon>Gammaproteobacteria</taxon>
        <taxon>Oceanospirillales</taxon>
        <taxon>Endozoicomonadaceae</taxon>
        <taxon>Candidatus Endonucleibacter</taxon>
    </lineage>
</organism>
<proteinExistence type="predicted"/>
<comment type="caution">
    <text evidence="2">The sequence shown here is derived from an EMBL/GenBank/DDBJ whole genome shotgun (WGS) entry which is preliminary data.</text>
</comment>
<keyword evidence="3" id="KW-1185">Reference proteome</keyword>
<name>A0AA90NMY3_9GAMM</name>
<dbReference type="Proteomes" id="UP001178148">
    <property type="component" value="Unassembled WGS sequence"/>
</dbReference>
<dbReference type="EMBL" id="JASXSV010000031">
    <property type="protein sequence ID" value="MDP0590124.1"/>
    <property type="molecule type" value="Genomic_DNA"/>
</dbReference>
<dbReference type="InterPro" id="IPR055170">
    <property type="entry name" value="GFO_IDH_MocA-like_dom"/>
</dbReference>
<evidence type="ECO:0000313" key="3">
    <source>
        <dbReference type="Proteomes" id="UP001178148"/>
    </source>
</evidence>
<protein>
    <recommendedName>
        <fullName evidence="1">GFO/IDH/MocA-like oxidoreductase domain-containing protein</fullName>
    </recommendedName>
</protein>
<dbReference type="Pfam" id="PF22725">
    <property type="entry name" value="GFO_IDH_MocA_C3"/>
    <property type="match status" value="1"/>
</dbReference>
<dbReference type="SUPFAM" id="SSF55347">
    <property type="entry name" value="Glyceraldehyde-3-phosphate dehydrogenase-like, C-terminal domain"/>
    <property type="match status" value="1"/>
</dbReference>
<gene>
    <name evidence="2" type="ORF">QS748_13440</name>
</gene>
<feature type="domain" description="GFO/IDH/MocA-like oxidoreductase" evidence="1">
    <location>
        <begin position="3"/>
        <end position="77"/>
    </location>
</feature>
<reference evidence="2 3" key="1">
    <citation type="journal article" date="2023" name="bioRxiv">
        <title>An intranuclear bacterial parasite of deep-sea mussels expresses apoptosis inhibitors acquired from its host.</title>
        <authorList>
            <person name="Gonzalez Porras M.A."/>
            <person name="Assie A."/>
            <person name="Tietjen M."/>
            <person name="Violette M."/>
            <person name="Kleiner M."/>
            <person name="Gruber-Vodicka H."/>
            <person name="Dubilier N."/>
            <person name="Leisch N."/>
        </authorList>
    </citation>
    <scope>NUCLEOTIDE SEQUENCE [LARGE SCALE GENOMIC DNA]</scope>
    <source>
        <strain evidence="2">IAP13</strain>
    </source>
</reference>
<accession>A0AA90NMY3</accession>
<evidence type="ECO:0000313" key="2">
    <source>
        <dbReference type="EMBL" id="MDP0590124.1"/>
    </source>
</evidence>
<dbReference type="Gene3D" id="3.30.360.10">
    <property type="entry name" value="Dihydrodipicolinate Reductase, domain 2"/>
    <property type="match status" value="1"/>
</dbReference>